<name>A0A9P5PM21_9AGAR</name>
<dbReference type="AlphaFoldDB" id="A0A9P5PM21"/>
<dbReference type="OrthoDB" id="10663098at2759"/>
<evidence type="ECO:0000313" key="2">
    <source>
        <dbReference type="Proteomes" id="UP000772434"/>
    </source>
</evidence>
<evidence type="ECO:0000313" key="1">
    <source>
        <dbReference type="EMBL" id="KAF9065007.1"/>
    </source>
</evidence>
<gene>
    <name evidence="1" type="ORF">BDP27DRAFT_1425184</name>
</gene>
<proteinExistence type="predicted"/>
<sequence length="201" mass="21310">MTSSFKYTFVKSTLVTSSFPVGYVSSSLSFSADGNLLAVGKDTSPSSVSFLNINDGSSARKVENYFSGLFLRTEANKILLSREGPYSQLFRRDPSGALTWSMVGSTWASGHTAIDSSQADNFFAVSGGSLYKGNSMNYSSYGCLHMPPTAIACAHEGISLVLGYGDGVVVKGENSDTSYAHPPNVGTKAHQRVEMGKALGQ</sequence>
<dbReference type="EMBL" id="JADNRY010000110">
    <property type="protein sequence ID" value="KAF9065007.1"/>
    <property type="molecule type" value="Genomic_DNA"/>
</dbReference>
<dbReference type="Proteomes" id="UP000772434">
    <property type="component" value="Unassembled WGS sequence"/>
</dbReference>
<reference evidence="1" key="1">
    <citation type="submission" date="2020-11" db="EMBL/GenBank/DDBJ databases">
        <authorList>
            <consortium name="DOE Joint Genome Institute"/>
            <person name="Ahrendt S."/>
            <person name="Riley R."/>
            <person name="Andreopoulos W."/>
            <person name="Labutti K."/>
            <person name="Pangilinan J."/>
            <person name="Ruiz-Duenas F.J."/>
            <person name="Barrasa J.M."/>
            <person name="Sanchez-Garcia M."/>
            <person name="Camarero S."/>
            <person name="Miyauchi S."/>
            <person name="Serrano A."/>
            <person name="Linde D."/>
            <person name="Babiker R."/>
            <person name="Drula E."/>
            <person name="Ayuso-Fernandez I."/>
            <person name="Pacheco R."/>
            <person name="Padilla G."/>
            <person name="Ferreira P."/>
            <person name="Barriuso J."/>
            <person name="Kellner H."/>
            <person name="Castanera R."/>
            <person name="Alfaro M."/>
            <person name="Ramirez L."/>
            <person name="Pisabarro A.G."/>
            <person name="Kuo A."/>
            <person name="Tritt A."/>
            <person name="Lipzen A."/>
            <person name="He G."/>
            <person name="Yan M."/>
            <person name="Ng V."/>
            <person name="Cullen D."/>
            <person name="Martin F."/>
            <person name="Rosso M.-N."/>
            <person name="Henrissat B."/>
            <person name="Hibbett D."/>
            <person name="Martinez A.T."/>
            <person name="Grigoriev I.V."/>
        </authorList>
    </citation>
    <scope>NUCLEOTIDE SEQUENCE</scope>
    <source>
        <strain evidence="1">AH 40177</strain>
    </source>
</reference>
<organism evidence="1 2">
    <name type="scientific">Rhodocollybia butyracea</name>
    <dbReference type="NCBI Taxonomy" id="206335"/>
    <lineage>
        <taxon>Eukaryota</taxon>
        <taxon>Fungi</taxon>
        <taxon>Dikarya</taxon>
        <taxon>Basidiomycota</taxon>
        <taxon>Agaricomycotina</taxon>
        <taxon>Agaricomycetes</taxon>
        <taxon>Agaricomycetidae</taxon>
        <taxon>Agaricales</taxon>
        <taxon>Marasmiineae</taxon>
        <taxon>Omphalotaceae</taxon>
        <taxon>Rhodocollybia</taxon>
    </lineage>
</organism>
<keyword evidence="2" id="KW-1185">Reference proteome</keyword>
<protein>
    <submittedName>
        <fullName evidence="1">Uncharacterized protein</fullName>
    </submittedName>
</protein>
<accession>A0A9P5PM21</accession>
<comment type="caution">
    <text evidence="1">The sequence shown here is derived from an EMBL/GenBank/DDBJ whole genome shotgun (WGS) entry which is preliminary data.</text>
</comment>